<evidence type="ECO:0000256" key="1">
    <source>
        <dbReference type="SAM" id="MobiDB-lite"/>
    </source>
</evidence>
<sequence>MAKYMLKAKSIPKESWAKVVLCVECQRSKKRKVDNFKVFGNIAYAHVSNQGRSKLDNRSMKHVFIGYDTDSKGYKLYNPNNGKIIISRDVEFDEEAWNWEKEEDTCDFLPCFVKDDQEVIIPNEFSIPLPSPTPSIHEASSSNRSSSKMT</sequence>
<accession>A0A371E7M2</accession>
<feature type="domain" description="Retroviral polymerase SH3-like" evidence="2">
    <location>
        <begin position="42"/>
        <end position="103"/>
    </location>
</feature>
<protein>
    <recommendedName>
        <fullName evidence="2">Retroviral polymerase SH3-like domain-containing protein</fullName>
    </recommendedName>
</protein>
<dbReference type="Pfam" id="PF25597">
    <property type="entry name" value="SH3_retrovirus"/>
    <property type="match status" value="1"/>
</dbReference>
<evidence type="ECO:0000313" key="4">
    <source>
        <dbReference type="Proteomes" id="UP000257109"/>
    </source>
</evidence>
<dbReference type="AlphaFoldDB" id="A0A371E7M2"/>
<organism evidence="3 4">
    <name type="scientific">Mucuna pruriens</name>
    <name type="common">Velvet bean</name>
    <name type="synonym">Dolichos pruriens</name>
    <dbReference type="NCBI Taxonomy" id="157652"/>
    <lineage>
        <taxon>Eukaryota</taxon>
        <taxon>Viridiplantae</taxon>
        <taxon>Streptophyta</taxon>
        <taxon>Embryophyta</taxon>
        <taxon>Tracheophyta</taxon>
        <taxon>Spermatophyta</taxon>
        <taxon>Magnoliopsida</taxon>
        <taxon>eudicotyledons</taxon>
        <taxon>Gunneridae</taxon>
        <taxon>Pentapetalae</taxon>
        <taxon>rosids</taxon>
        <taxon>fabids</taxon>
        <taxon>Fabales</taxon>
        <taxon>Fabaceae</taxon>
        <taxon>Papilionoideae</taxon>
        <taxon>50 kb inversion clade</taxon>
        <taxon>NPAAA clade</taxon>
        <taxon>indigoferoid/millettioid clade</taxon>
        <taxon>Phaseoleae</taxon>
        <taxon>Mucuna</taxon>
    </lineage>
</organism>
<proteinExistence type="predicted"/>
<gene>
    <name evidence="3" type="ORF">CR513_59714</name>
</gene>
<evidence type="ECO:0000259" key="2">
    <source>
        <dbReference type="Pfam" id="PF25597"/>
    </source>
</evidence>
<evidence type="ECO:0000313" key="3">
    <source>
        <dbReference type="EMBL" id="RDX61999.1"/>
    </source>
</evidence>
<reference evidence="3" key="1">
    <citation type="submission" date="2018-05" db="EMBL/GenBank/DDBJ databases">
        <title>Draft genome of Mucuna pruriens seed.</title>
        <authorList>
            <person name="Nnadi N.E."/>
            <person name="Vos R."/>
            <person name="Hasami M.H."/>
            <person name="Devisetty U.K."/>
            <person name="Aguiy J.C."/>
        </authorList>
    </citation>
    <scope>NUCLEOTIDE SEQUENCE [LARGE SCALE GENOMIC DNA]</scope>
    <source>
        <strain evidence="3">JCA_2017</strain>
    </source>
</reference>
<feature type="compositionally biased region" description="Polar residues" evidence="1">
    <location>
        <begin position="138"/>
        <end position="150"/>
    </location>
</feature>
<comment type="caution">
    <text evidence="3">The sequence shown here is derived from an EMBL/GenBank/DDBJ whole genome shotgun (WGS) entry which is preliminary data.</text>
</comment>
<feature type="region of interest" description="Disordered" evidence="1">
    <location>
        <begin position="130"/>
        <end position="150"/>
    </location>
</feature>
<feature type="non-terminal residue" evidence="3">
    <location>
        <position position="1"/>
    </location>
</feature>
<keyword evidence="4" id="KW-1185">Reference proteome</keyword>
<dbReference type="InterPro" id="IPR057670">
    <property type="entry name" value="SH3_retrovirus"/>
</dbReference>
<dbReference type="Proteomes" id="UP000257109">
    <property type="component" value="Unassembled WGS sequence"/>
</dbReference>
<dbReference type="OrthoDB" id="1433968at2759"/>
<dbReference type="EMBL" id="QJKJ01015756">
    <property type="protein sequence ID" value="RDX61999.1"/>
    <property type="molecule type" value="Genomic_DNA"/>
</dbReference>
<name>A0A371E7M2_MUCPR</name>